<dbReference type="AlphaFoldDB" id="A0A812PJJ3"/>
<dbReference type="SUPFAM" id="SSF47336">
    <property type="entry name" value="ACP-like"/>
    <property type="match status" value="1"/>
</dbReference>
<feature type="non-terminal residue" evidence="6">
    <location>
        <position position="1122"/>
    </location>
</feature>
<dbReference type="SMART" id="SM00823">
    <property type="entry name" value="PKS_PP"/>
    <property type="match status" value="1"/>
</dbReference>
<sequence length="1122" mass="122093">RFALENIGFQNPLVLRPSNDDKVNPELNPGVDLYLQIQENTGRWSMSSVESGSSDIINTHAEGSLSFLGPKGSSSAAELRHLPLEEIRSRCPEEVEDSRMYVPFANIGLPLQPRFRTVRSIKRSQDEIIAWVAAQEDGTNAGFIFGPAVIDGSFQASCAFQNLEALPSLRIPLSIDRVQLWGQGFSPKVWVHHSLLDNSEKQMETNVQLARDDLTVILTMDRMRLREVRPEHIAKMLAASAGDADEDLLEVEWAPLEGKLGKEEDKVVLGIVAVIMFRRVAHLARPLFVGASAALEPVLMREFAQASFVRGDKESLEEKLQQGGITAVVHVAALGEANEMDVLHSALVLAQIAAQRAAAKSGVPPIWWVTHGTQEGTIRSYMHSGLWGLARTFRMEERGVELRCLDLDGSLATCDDLVSDLKHWLTVLKGTEAETEVVVTSAASGGSASVSRLSRSKAMPMKATELLMSSRGSLSNLRPITQESRRAPEATEAERAGFRLGRGDDVFGESPGCLKVYNAGPGALLTPKPTSWSFEEACCMPVIFVTVEEALGDLAQLKRGERVLIHAAAGGVGLVAIQYAQFVGAEVYATAGADEKHQFLRSMGVKYITSSRNGAKFEDDMKAFLAEAGDDGIDVVLNSLSPLPEYRGHDDYIPRSLALLRKGGRFMEIGKRGIWSHEQMFEARPDVMYEKIAADTMMDKEPWRYNGYMKRLISRVDEGGLKPINMHVFDGMETGVKAMQFLQRAQNIGKVVISQASTLALKQESHYVLSGGMGALGMVTAQYLLEEGAKSMTLLSRSGRPSADITELWKALQDSSVELQASPCDIGVLDAVQSLAQKLREEKKQTAGLIHLAAVLDDATLPKLTRGHLERSYGAKVWGARHLRFCLQSRPWDFALLFSSTSALLGSPGQGNYSAANAALDGHARYWKKSLQEPVVSVQWGPWKEVGMAAQKGTVERLRASGVGSLTNAFGMAALAGCLQSLPSTTIVAQPMRWAVYLKQYPKVPPFLSRFASEVKTAKPKKAAAPAFGGMRAAIPAAVPQVDKVSLRQMLQSIASEVAGGGVVDQDAPLMDSGMDSLSAVEFRNRFTSKMPGVNLPNTLIFDYPTISSIADFTASQMGPAP</sequence>
<dbReference type="SUPFAM" id="SSF51735">
    <property type="entry name" value="NAD(P)-binding Rossmann-fold domains"/>
    <property type="match status" value="3"/>
</dbReference>
<name>A0A812PJJ3_9DINO</name>
<evidence type="ECO:0000259" key="4">
    <source>
        <dbReference type="PROSITE" id="PS50075"/>
    </source>
</evidence>
<dbReference type="Gene3D" id="3.40.50.11460">
    <property type="match status" value="1"/>
</dbReference>
<protein>
    <submittedName>
        <fullName evidence="6">PpsC protein</fullName>
    </submittedName>
</protein>
<dbReference type="InterPro" id="IPR049900">
    <property type="entry name" value="PKS_mFAS_DH"/>
</dbReference>
<organism evidence="6 7">
    <name type="scientific">Symbiodinium necroappetens</name>
    <dbReference type="NCBI Taxonomy" id="1628268"/>
    <lineage>
        <taxon>Eukaryota</taxon>
        <taxon>Sar</taxon>
        <taxon>Alveolata</taxon>
        <taxon>Dinophyceae</taxon>
        <taxon>Suessiales</taxon>
        <taxon>Symbiodiniaceae</taxon>
        <taxon>Symbiodinium</taxon>
    </lineage>
</organism>
<evidence type="ECO:0000259" key="5">
    <source>
        <dbReference type="PROSITE" id="PS52019"/>
    </source>
</evidence>
<feature type="region of interest" description="N-terminal hotdog fold" evidence="3">
    <location>
        <begin position="1"/>
        <end position="72"/>
    </location>
</feature>
<dbReference type="PROSITE" id="PS52019">
    <property type="entry name" value="PKS_MFAS_DH"/>
    <property type="match status" value="1"/>
</dbReference>
<feature type="non-terminal residue" evidence="6">
    <location>
        <position position="1"/>
    </location>
</feature>
<dbReference type="PANTHER" id="PTHR43775:SF37">
    <property type="entry name" value="SI:DKEY-61P9.11"/>
    <property type="match status" value="1"/>
</dbReference>
<reference evidence="6" key="1">
    <citation type="submission" date="2021-02" db="EMBL/GenBank/DDBJ databases">
        <authorList>
            <person name="Dougan E. K."/>
            <person name="Rhodes N."/>
            <person name="Thang M."/>
            <person name="Chan C."/>
        </authorList>
    </citation>
    <scope>NUCLEOTIDE SEQUENCE</scope>
</reference>
<feature type="region of interest" description="C-terminal hotdog fold" evidence="3">
    <location>
        <begin position="92"/>
        <end position="234"/>
    </location>
</feature>
<dbReference type="Proteomes" id="UP000601435">
    <property type="component" value="Unassembled WGS sequence"/>
</dbReference>
<dbReference type="Pfam" id="PF00550">
    <property type="entry name" value="PP-binding"/>
    <property type="match status" value="1"/>
</dbReference>
<evidence type="ECO:0000313" key="7">
    <source>
        <dbReference type="Proteomes" id="UP000601435"/>
    </source>
</evidence>
<dbReference type="CDD" id="cd05195">
    <property type="entry name" value="enoyl_red"/>
    <property type="match status" value="1"/>
</dbReference>
<dbReference type="InterPro" id="IPR020806">
    <property type="entry name" value="PKS_PP-bd"/>
</dbReference>
<dbReference type="InterPro" id="IPR013149">
    <property type="entry name" value="ADH-like_C"/>
</dbReference>
<evidence type="ECO:0000256" key="1">
    <source>
        <dbReference type="ARBA" id="ARBA00022450"/>
    </source>
</evidence>
<dbReference type="GO" id="GO:0044550">
    <property type="term" value="P:secondary metabolite biosynthetic process"/>
    <property type="evidence" value="ECO:0007669"/>
    <property type="project" value="UniProtKB-ARBA"/>
</dbReference>
<dbReference type="GO" id="GO:0005886">
    <property type="term" value="C:plasma membrane"/>
    <property type="evidence" value="ECO:0007669"/>
    <property type="project" value="TreeGrafter"/>
</dbReference>
<dbReference type="Gene3D" id="1.10.1200.10">
    <property type="entry name" value="ACP-like"/>
    <property type="match status" value="1"/>
</dbReference>
<accession>A0A812PJJ3</accession>
<dbReference type="InterPro" id="IPR036291">
    <property type="entry name" value="NAD(P)-bd_dom_sf"/>
</dbReference>
<dbReference type="InterPro" id="IPR057326">
    <property type="entry name" value="KR_dom"/>
</dbReference>
<dbReference type="InterPro" id="IPR042104">
    <property type="entry name" value="PKS_dehydratase_sf"/>
</dbReference>
<dbReference type="GO" id="GO:0005737">
    <property type="term" value="C:cytoplasm"/>
    <property type="evidence" value="ECO:0007669"/>
    <property type="project" value="TreeGrafter"/>
</dbReference>
<dbReference type="PANTHER" id="PTHR43775">
    <property type="entry name" value="FATTY ACID SYNTHASE"/>
    <property type="match status" value="1"/>
</dbReference>
<dbReference type="Pfam" id="PF14765">
    <property type="entry name" value="PS-DH"/>
    <property type="match status" value="1"/>
</dbReference>
<dbReference type="EMBL" id="CAJNJA010014140">
    <property type="protein sequence ID" value="CAE7336492.1"/>
    <property type="molecule type" value="Genomic_DNA"/>
</dbReference>
<keyword evidence="1" id="KW-0596">Phosphopantetheine</keyword>
<gene>
    <name evidence="6" type="primary">ppsC</name>
    <name evidence="6" type="ORF">SNEC2469_LOCUS8604</name>
</gene>
<dbReference type="GO" id="GO:0004312">
    <property type="term" value="F:fatty acid synthase activity"/>
    <property type="evidence" value="ECO:0007669"/>
    <property type="project" value="TreeGrafter"/>
</dbReference>
<keyword evidence="7" id="KW-1185">Reference proteome</keyword>
<dbReference type="Gene3D" id="3.10.129.110">
    <property type="entry name" value="Polyketide synthase dehydratase"/>
    <property type="match status" value="1"/>
</dbReference>
<dbReference type="Pfam" id="PF00107">
    <property type="entry name" value="ADH_zinc_N"/>
    <property type="match status" value="1"/>
</dbReference>
<keyword evidence="2" id="KW-0597">Phosphoprotein</keyword>
<dbReference type="Pfam" id="PF08659">
    <property type="entry name" value="KR"/>
    <property type="match status" value="1"/>
</dbReference>
<dbReference type="InterPro" id="IPR013968">
    <property type="entry name" value="PKS_KR"/>
</dbReference>
<dbReference type="GO" id="GO:0016491">
    <property type="term" value="F:oxidoreductase activity"/>
    <property type="evidence" value="ECO:0007669"/>
    <property type="project" value="InterPro"/>
</dbReference>
<dbReference type="InterPro" id="IPR036736">
    <property type="entry name" value="ACP-like_sf"/>
</dbReference>
<dbReference type="OrthoDB" id="338930at2759"/>
<dbReference type="Gene3D" id="3.40.50.720">
    <property type="entry name" value="NAD(P)-binding Rossmann-like Domain"/>
    <property type="match status" value="2"/>
</dbReference>
<dbReference type="InterPro" id="IPR009081">
    <property type="entry name" value="PP-bd_ACP"/>
</dbReference>
<dbReference type="GO" id="GO:0031177">
    <property type="term" value="F:phosphopantetheine binding"/>
    <property type="evidence" value="ECO:0007669"/>
    <property type="project" value="InterPro"/>
</dbReference>
<dbReference type="InterPro" id="IPR049551">
    <property type="entry name" value="PKS_DH_C"/>
</dbReference>
<feature type="domain" description="Carrier" evidence="4">
    <location>
        <begin position="1042"/>
        <end position="1118"/>
    </location>
</feature>
<dbReference type="InterPro" id="IPR020843">
    <property type="entry name" value="ER"/>
</dbReference>
<comment type="caution">
    <text evidence="3">Lacks conserved residue(s) required for the propagation of feature annotation.</text>
</comment>
<evidence type="ECO:0000256" key="2">
    <source>
        <dbReference type="ARBA" id="ARBA00022553"/>
    </source>
</evidence>
<dbReference type="Gene3D" id="3.90.180.10">
    <property type="entry name" value="Medium-chain alcohol dehydrogenases, catalytic domain"/>
    <property type="match status" value="1"/>
</dbReference>
<comment type="caution">
    <text evidence="6">The sequence shown here is derived from an EMBL/GenBank/DDBJ whole genome shotgun (WGS) entry which is preliminary data.</text>
</comment>
<dbReference type="SMART" id="SM00822">
    <property type="entry name" value="PKS_KR"/>
    <property type="match status" value="1"/>
</dbReference>
<dbReference type="GO" id="GO:0006633">
    <property type="term" value="P:fatty acid biosynthetic process"/>
    <property type="evidence" value="ECO:0007669"/>
    <property type="project" value="TreeGrafter"/>
</dbReference>
<proteinExistence type="predicted"/>
<dbReference type="SMART" id="SM00829">
    <property type="entry name" value="PKS_ER"/>
    <property type="match status" value="1"/>
</dbReference>
<feature type="domain" description="PKS/mFAS DH" evidence="5">
    <location>
        <begin position="1"/>
        <end position="234"/>
    </location>
</feature>
<evidence type="ECO:0000313" key="6">
    <source>
        <dbReference type="EMBL" id="CAE7336492.1"/>
    </source>
</evidence>
<dbReference type="PROSITE" id="PS50075">
    <property type="entry name" value="CARRIER"/>
    <property type="match status" value="1"/>
</dbReference>
<evidence type="ECO:0000256" key="3">
    <source>
        <dbReference type="PROSITE-ProRule" id="PRU01363"/>
    </source>
</evidence>
<dbReference type="InterPro" id="IPR050091">
    <property type="entry name" value="PKS_NRPS_Biosynth_Enz"/>
</dbReference>